<feature type="compositionally biased region" description="Low complexity" evidence="4">
    <location>
        <begin position="131"/>
        <end position="143"/>
    </location>
</feature>
<organism evidence="7 8">
    <name type="scientific">Cyclobacterium qasimii</name>
    <dbReference type="NCBI Taxonomy" id="1350429"/>
    <lineage>
        <taxon>Bacteria</taxon>
        <taxon>Pseudomonadati</taxon>
        <taxon>Bacteroidota</taxon>
        <taxon>Cytophagia</taxon>
        <taxon>Cytophagales</taxon>
        <taxon>Cyclobacteriaceae</taxon>
        <taxon>Cyclobacterium</taxon>
    </lineage>
</organism>
<evidence type="ECO:0000256" key="1">
    <source>
        <dbReference type="ARBA" id="ARBA00023015"/>
    </source>
</evidence>
<evidence type="ECO:0000256" key="2">
    <source>
        <dbReference type="ARBA" id="ARBA00023125"/>
    </source>
</evidence>
<dbReference type="InterPro" id="IPR011990">
    <property type="entry name" value="TPR-like_helical_dom_sf"/>
</dbReference>
<dbReference type="GO" id="GO:0043565">
    <property type="term" value="F:sequence-specific DNA binding"/>
    <property type="evidence" value="ECO:0007669"/>
    <property type="project" value="InterPro"/>
</dbReference>
<evidence type="ECO:0000256" key="3">
    <source>
        <dbReference type="ARBA" id="ARBA00023163"/>
    </source>
</evidence>
<evidence type="ECO:0000313" key="7">
    <source>
        <dbReference type="EMBL" id="GEO22817.1"/>
    </source>
</evidence>
<dbReference type="SMART" id="SM00342">
    <property type="entry name" value="HTH_ARAC"/>
    <property type="match status" value="1"/>
</dbReference>
<dbReference type="Proteomes" id="UP000321301">
    <property type="component" value="Unassembled WGS sequence"/>
</dbReference>
<keyword evidence="8" id="KW-1185">Reference proteome</keyword>
<feature type="transmembrane region" description="Helical" evidence="5">
    <location>
        <begin position="156"/>
        <end position="174"/>
    </location>
</feature>
<dbReference type="Pfam" id="PF12833">
    <property type="entry name" value="HTH_18"/>
    <property type="match status" value="1"/>
</dbReference>
<dbReference type="InterPro" id="IPR009057">
    <property type="entry name" value="Homeodomain-like_sf"/>
</dbReference>
<dbReference type="AlphaFoldDB" id="A0A512CF33"/>
<evidence type="ECO:0000259" key="6">
    <source>
        <dbReference type="PROSITE" id="PS01124"/>
    </source>
</evidence>
<dbReference type="RefSeq" id="WP_146948188.1">
    <property type="nucleotide sequence ID" value="NZ_BJYV01000017.1"/>
</dbReference>
<dbReference type="Gene3D" id="1.25.40.10">
    <property type="entry name" value="Tetratricopeptide repeat domain"/>
    <property type="match status" value="2"/>
</dbReference>
<sequence length="671" mass="76728">MVDDLSKEPWKKSPGDGLVDRLIAEVETNITNDQFGVDSLAHAVGMSRSSLHRKLHKLRGVSTSQFIREYRLGRAMGLLKEEDLSVSEVAYRVGFSSATYFNTCFHKLYGFPPGEVKSGNEMAGLKKGESKNPSSLGSSPSSGNTFGEKVLVKKNLLGMGFFILVVLSMLYFYLSFSNKNRNAIANENTINLKSIAVLPLKNWTGNDDLEYVSYGMTDAVVSGLSKISAFDKVTPFSSTLKYQTTEKSTGEISEELEVTNLLIGSVQISGDQIKINLQLLDSGLDKLLWSEEFTRVWNIDEIFKIQSEVVERVASKMNVFISDSELEDIQKIPTNNKQAYSYYLQGEFQRHKANKLTYSNAIPLYEKAIGLDSSFVEAYVGLANIWSFGGLVWGIYEQQFAWHNAKNLLLKAHEIDPLHEGVEEELYTGYFYYGWDFKLVEEYYQRKLEKLFFDQTPAIMVDYPIKTGRYEEAILAADKHISIDPTVGIYFLFKAEALMLLNETAAAKDLVANVDSFYSDNWFFLRESTKLYYYLEDYESSRKQLGKILTQYPDYPPILIWFNAIYAQMDGKDAESRKFLSELHKRYNDESSGSPAWFIALHYCVLEDYDRALEWLEKSFDRHEVEMTWLREEPLLSPIRDNPRYIELYDKVGFSGIGLPIKAVSDYYSKK</sequence>
<dbReference type="SUPFAM" id="SSF48452">
    <property type="entry name" value="TPR-like"/>
    <property type="match status" value="2"/>
</dbReference>
<reference evidence="7 8" key="1">
    <citation type="submission" date="2019-07" db="EMBL/GenBank/DDBJ databases">
        <title>Whole genome shotgun sequence of Cyclobacterium qasimii NBRC 106168.</title>
        <authorList>
            <person name="Hosoyama A."/>
            <person name="Uohara A."/>
            <person name="Ohji S."/>
            <person name="Ichikawa N."/>
        </authorList>
    </citation>
    <scope>NUCLEOTIDE SEQUENCE [LARGE SCALE GENOMIC DNA]</scope>
    <source>
        <strain evidence="7 8">NBRC 106168</strain>
    </source>
</reference>
<dbReference type="InterPro" id="IPR018060">
    <property type="entry name" value="HTH_AraC"/>
</dbReference>
<accession>A0A512CF33</accession>
<name>A0A512CF33_9BACT</name>
<keyword evidence="5" id="KW-1133">Transmembrane helix</keyword>
<dbReference type="GO" id="GO:0003700">
    <property type="term" value="F:DNA-binding transcription factor activity"/>
    <property type="evidence" value="ECO:0007669"/>
    <property type="project" value="InterPro"/>
</dbReference>
<evidence type="ECO:0000256" key="4">
    <source>
        <dbReference type="SAM" id="MobiDB-lite"/>
    </source>
</evidence>
<dbReference type="PANTHER" id="PTHR43280:SF2">
    <property type="entry name" value="HTH-TYPE TRANSCRIPTIONAL REGULATOR EXSA"/>
    <property type="match status" value="1"/>
</dbReference>
<feature type="domain" description="HTH araC/xylS-type" evidence="6">
    <location>
        <begin position="20"/>
        <end position="119"/>
    </location>
</feature>
<dbReference type="SUPFAM" id="SSF46689">
    <property type="entry name" value="Homeodomain-like"/>
    <property type="match status" value="1"/>
</dbReference>
<keyword evidence="1" id="KW-0805">Transcription regulation</keyword>
<keyword evidence="3" id="KW-0804">Transcription</keyword>
<protein>
    <recommendedName>
        <fullName evidence="6">HTH araC/xylS-type domain-containing protein</fullName>
    </recommendedName>
</protein>
<dbReference type="EMBL" id="BJYV01000017">
    <property type="protein sequence ID" value="GEO22817.1"/>
    <property type="molecule type" value="Genomic_DNA"/>
</dbReference>
<keyword evidence="5" id="KW-0812">Transmembrane</keyword>
<evidence type="ECO:0000256" key="5">
    <source>
        <dbReference type="SAM" id="Phobius"/>
    </source>
</evidence>
<keyword evidence="5" id="KW-0472">Membrane</keyword>
<comment type="caution">
    <text evidence="7">The sequence shown here is derived from an EMBL/GenBank/DDBJ whole genome shotgun (WGS) entry which is preliminary data.</text>
</comment>
<feature type="region of interest" description="Disordered" evidence="4">
    <location>
        <begin position="120"/>
        <end position="143"/>
    </location>
</feature>
<dbReference type="Gene3D" id="1.10.10.60">
    <property type="entry name" value="Homeodomain-like"/>
    <property type="match status" value="1"/>
</dbReference>
<dbReference type="PROSITE" id="PS01124">
    <property type="entry name" value="HTH_ARAC_FAMILY_2"/>
    <property type="match status" value="1"/>
</dbReference>
<gene>
    <name evidence="7" type="ORF">CQA01_33510</name>
</gene>
<keyword evidence="2" id="KW-0238">DNA-binding</keyword>
<evidence type="ECO:0000313" key="8">
    <source>
        <dbReference type="Proteomes" id="UP000321301"/>
    </source>
</evidence>
<dbReference type="PANTHER" id="PTHR43280">
    <property type="entry name" value="ARAC-FAMILY TRANSCRIPTIONAL REGULATOR"/>
    <property type="match status" value="1"/>
</dbReference>
<proteinExistence type="predicted"/>